<keyword evidence="2" id="KW-1185">Reference proteome</keyword>
<organism evidence="1 2">
    <name type="scientific">Rhodovulum viride</name>
    <dbReference type="NCBI Taxonomy" id="1231134"/>
    <lineage>
        <taxon>Bacteria</taxon>
        <taxon>Pseudomonadati</taxon>
        <taxon>Pseudomonadota</taxon>
        <taxon>Alphaproteobacteria</taxon>
        <taxon>Rhodobacterales</taxon>
        <taxon>Paracoccaceae</taxon>
        <taxon>Rhodovulum</taxon>
    </lineage>
</organism>
<dbReference type="EMBL" id="MUAV01000084">
    <property type="protein sequence ID" value="RAP39350.1"/>
    <property type="molecule type" value="Genomic_DNA"/>
</dbReference>
<accession>A0ABX9DCL6</accession>
<name>A0ABX9DCL6_9RHOB</name>
<feature type="non-terminal residue" evidence="1">
    <location>
        <position position="371"/>
    </location>
</feature>
<evidence type="ECO:0000313" key="1">
    <source>
        <dbReference type="EMBL" id="RAP39350.1"/>
    </source>
</evidence>
<gene>
    <name evidence="1" type="ORF">BYZ73_21005</name>
</gene>
<evidence type="ECO:0008006" key="3">
    <source>
        <dbReference type="Google" id="ProtNLM"/>
    </source>
</evidence>
<evidence type="ECO:0000313" key="2">
    <source>
        <dbReference type="Proteomes" id="UP000248659"/>
    </source>
</evidence>
<dbReference type="Proteomes" id="UP000248659">
    <property type="component" value="Unassembled WGS sequence"/>
</dbReference>
<sequence length="371" mass="37963">MALKAVIGALRVNLGLDSAEFRNGLKSADDRSKRFARTVTVGLAGAVTAATGALGLMTKQAMGTVDAQAKLAQSLGTTVRSVQVLSRAGDLSGVAMGTVEQATKDLTRRLSQAATGTGPAVEALKRLNLTAGDLLAMPLDARVEAINAAILDFVPAAQQAAVAGQLFGEEGSIAMSRMDPATLRQAARDVEDFGVVVSELDADNIESANDAVSRLGLVATGLGNTLAAAAAPGIERLANGFADLWRKGAPLASALDLVLSNLDRVAAYAGTAATLIAGRFAASFAAATVAAAALNAKLLLTRAALMRTGIGALVVGAGELVLWFGRLVTAAGGLSAALDLMKDVAAEVWDRIVMGPELMRLRMEELGARMK</sequence>
<comment type="caution">
    <text evidence="1">The sequence shown here is derived from an EMBL/GenBank/DDBJ whole genome shotgun (WGS) entry which is preliminary data.</text>
</comment>
<protein>
    <recommendedName>
        <fullName evidence="3">Phage tail tape measure protein</fullName>
    </recommendedName>
</protein>
<reference evidence="1 2" key="1">
    <citation type="submission" date="2017-01" db="EMBL/GenBank/DDBJ databases">
        <title>Genome sequence of Rhodovulum viride JA756.</title>
        <authorList>
            <person name="Lakshmi K.V."/>
            <person name="Tushar L.D."/>
            <person name="Sasikala C."/>
            <person name="Venkataramana C."/>
        </authorList>
    </citation>
    <scope>NUCLEOTIDE SEQUENCE [LARGE SCALE GENOMIC DNA]</scope>
    <source>
        <strain evidence="1 2">JA756</strain>
    </source>
</reference>
<proteinExistence type="predicted"/>